<accession>A0AAV6IF34</accession>
<proteinExistence type="predicted"/>
<name>A0AAV6IF34_9ERIC</name>
<sequence>MHAMLFFYATPARMRFLPCHFQAMILAKSMSKERISKQENGVAVKTRLLGTFSIFQQSESLLKVFALTGTGMNNHESVQVKLVKSKSQGLLRQFFSSAKRAFMIDLFFFFLIRIHN</sequence>
<keyword evidence="2" id="KW-1185">Reference proteome</keyword>
<protein>
    <submittedName>
        <fullName evidence="1">Uncharacterized protein</fullName>
    </submittedName>
</protein>
<dbReference type="AlphaFoldDB" id="A0AAV6IF34"/>
<reference evidence="1" key="1">
    <citation type="submission" date="2020-08" db="EMBL/GenBank/DDBJ databases">
        <title>Plant Genome Project.</title>
        <authorList>
            <person name="Zhang R.-G."/>
        </authorList>
    </citation>
    <scope>NUCLEOTIDE SEQUENCE</scope>
    <source>
        <strain evidence="1">WSP0</strain>
        <tissue evidence="1">Leaf</tissue>
    </source>
</reference>
<dbReference type="Proteomes" id="UP000823749">
    <property type="component" value="Chromosome 11"/>
</dbReference>
<comment type="caution">
    <text evidence="1">The sequence shown here is derived from an EMBL/GenBank/DDBJ whole genome shotgun (WGS) entry which is preliminary data.</text>
</comment>
<evidence type="ECO:0000313" key="1">
    <source>
        <dbReference type="EMBL" id="KAG5526183.1"/>
    </source>
</evidence>
<evidence type="ECO:0000313" key="2">
    <source>
        <dbReference type="Proteomes" id="UP000823749"/>
    </source>
</evidence>
<organism evidence="1 2">
    <name type="scientific">Rhododendron griersonianum</name>
    <dbReference type="NCBI Taxonomy" id="479676"/>
    <lineage>
        <taxon>Eukaryota</taxon>
        <taxon>Viridiplantae</taxon>
        <taxon>Streptophyta</taxon>
        <taxon>Embryophyta</taxon>
        <taxon>Tracheophyta</taxon>
        <taxon>Spermatophyta</taxon>
        <taxon>Magnoliopsida</taxon>
        <taxon>eudicotyledons</taxon>
        <taxon>Gunneridae</taxon>
        <taxon>Pentapetalae</taxon>
        <taxon>asterids</taxon>
        <taxon>Ericales</taxon>
        <taxon>Ericaceae</taxon>
        <taxon>Ericoideae</taxon>
        <taxon>Rhodoreae</taxon>
        <taxon>Rhododendron</taxon>
    </lineage>
</organism>
<gene>
    <name evidence="1" type="ORF">RHGRI_032458</name>
</gene>
<dbReference type="EMBL" id="JACTNZ010000011">
    <property type="protein sequence ID" value="KAG5526183.1"/>
    <property type="molecule type" value="Genomic_DNA"/>
</dbReference>